<keyword evidence="1" id="KW-0175">Coiled coil</keyword>
<dbReference type="Proteomes" id="UP000694407">
    <property type="component" value="Unplaced"/>
</dbReference>
<reference evidence="2" key="1">
    <citation type="submission" date="2025-08" db="UniProtKB">
        <authorList>
            <consortium name="Ensembl"/>
        </authorList>
    </citation>
    <scope>IDENTIFICATION</scope>
</reference>
<dbReference type="GeneTree" id="ENSGT00960000192435"/>
<proteinExistence type="predicted"/>
<reference evidence="2" key="2">
    <citation type="submission" date="2025-09" db="UniProtKB">
        <authorList>
            <consortium name="Ensembl"/>
        </authorList>
    </citation>
    <scope>IDENTIFICATION</scope>
</reference>
<accession>A0A8C5YQV4</accession>
<dbReference type="AlphaFoldDB" id="A0A8C5YQV4"/>
<evidence type="ECO:0000313" key="3">
    <source>
        <dbReference type="Proteomes" id="UP000694407"/>
    </source>
</evidence>
<evidence type="ECO:0000313" key="2">
    <source>
        <dbReference type="Ensembl" id="ENSMMMP00000003351.1"/>
    </source>
</evidence>
<dbReference type="Ensembl" id="ENSMMMT00000003782.1">
    <property type="protein sequence ID" value="ENSMMMP00000003351.1"/>
    <property type="gene ID" value="ENSMMMG00000003065.1"/>
</dbReference>
<name>A0A8C5YQV4_MARMA</name>
<organism evidence="2 3">
    <name type="scientific">Marmota marmota marmota</name>
    <name type="common">Alpine marmot</name>
    <dbReference type="NCBI Taxonomy" id="9994"/>
    <lineage>
        <taxon>Eukaryota</taxon>
        <taxon>Metazoa</taxon>
        <taxon>Chordata</taxon>
        <taxon>Craniata</taxon>
        <taxon>Vertebrata</taxon>
        <taxon>Euteleostomi</taxon>
        <taxon>Mammalia</taxon>
        <taxon>Eutheria</taxon>
        <taxon>Euarchontoglires</taxon>
        <taxon>Glires</taxon>
        <taxon>Rodentia</taxon>
        <taxon>Sciuromorpha</taxon>
        <taxon>Sciuridae</taxon>
        <taxon>Xerinae</taxon>
        <taxon>Marmotini</taxon>
        <taxon>Marmota</taxon>
    </lineage>
</organism>
<sequence length="121" mass="13994">MLCPVCEQLLQQRQHLTAVPAVPAHCFTFCCTNIVICRRENLQKIEGKDGSKVSKQEATRRSARSSANLLHQNLKLNQEKHLLRKNLEQRLAEVQGEKKQETGKELQFLSSNCNYCTIWKW</sequence>
<feature type="coiled-coil region" evidence="1">
    <location>
        <begin position="77"/>
        <end position="104"/>
    </location>
</feature>
<evidence type="ECO:0000256" key="1">
    <source>
        <dbReference type="SAM" id="Coils"/>
    </source>
</evidence>
<keyword evidence="3" id="KW-1185">Reference proteome</keyword>
<protein>
    <submittedName>
        <fullName evidence="2">Uncharacterized protein</fullName>
    </submittedName>
</protein>